<dbReference type="SUPFAM" id="SSF52794">
    <property type="entry name" value="PTS system IIB component-like"/>
    <property type="match status" value="1"/>
</dbReference>
<dbReference type="InterPro" id="IPR036095">
    <property type="entry name" value="PTS_EIIB-like_sf"/>
</dbReference>
<evidence type="ECO:0000259" key="8">
    <source>
        <dbReference type="PROSITE" id="PS51100"/>
    </source>
</evidence>
<keyword evidence="1" id="KW-0813">Transport</keyword>
<proteinExistence type="predicted"/>
<evidence type="ECO:0000256" key="4">
    <source>
        <dbReference type="ARBA" id="ARBA00022679"/>
    </source>
</evidence>
<accession>A0A1U7NJA8</accession>
<sequence length="100" mass="11363">MTIYICCVSGFSSSILARNLENWLKERMDSEVLVESASYRTIKDEGEMADIILLAPQLHWTKDELSSMFPTTPIFLIERLDYGLGKAEPVGRQILAMINH</sequence>
<protein>
    <recommendedName>
        <fullName evidence="8">PTS EIIB type-3 domain-containing protein</fullName>
    </recommendedName>
</protein>
<dbReference type="PANTHER" id="PTHR34581">
    <property type="entry name" value="PTS SYSTEM N,N'-DIACETYLCHITOBIOSE-SPECIFIC EIIB COMPONENT"/>
    <property type="match status" value="1"/>
</dbReference>
<name>A0A1U7NJA8_9FIRM</name>
<dbReference type="GO" id="GO:0016301">
    <property type="term" value="F:kinase activity"/>
    <property type="evidence" value="ECO:0007669"/>
    <property type="project" value="UniProtKB-KW"/>
</dbReference>
<dbReference type="AlphaFoldDB" id="A0A1U7NJA8"/>
<comment type="caution">
    <text evidence="9">The sequence shown here is derived from an EMBL/GenBank/DDBJ whole genome shotgun (WGS) entry which is preliminary data.</text>
</comment>
<feature type="domain" description="PTS EIIB type-3" evidence="8">
    <location>
        <begin position="1"/>
        <end position="100"/>
    </location>
</feature>
<keyword evidence="6" id="KW-0418">Kinase</keyword>
<dbReference type="PROSITE" id="PS51100">
    <property type="entry name" value="PTS_EIIB_TYPE_3"/>
    <property type="match status" value="1"/>
</dbReference>
<dbReference type="InterPro" id="IPR013012">
    <property type="entry name" value="PTS_EIIB_3"/>
</dbReference>
<feature type="modified residue" description="Phosphocysteine; by EIIA" evidence="7">
    <location>
        <position position="7"/>
    </location>
</feature>
<dbReference type="PANTHER" id="PTHR34581:SF2">
    <property type="entry name" value="PTS SYSTEM N,N'-DIACETYLCHITOBIOSE-SPECIFIC EIIB COMPONENT"/>
    <property type="match status" value="1"/>
</dbReference>
<dbReference type="GeneID" id="82201709"/>
<organism evidence="9 10">
    <name type="scientific">Ileibacterium valens</name>
    <dbReference type="NCBI Taxonomy" id="1862668"/>
    <lineage>
        <taxon>Bacteria</taxon>
        <taxon>Bacillati</taxon>
        <taxon>Bacillota</taxon>
        <taxon>Erysipelotrichia</taxon>
        <taxon>Erysipelotrichales</taxon>
        <taxon>Erysipelotrichaceae</taxon>
        <taxon>Ileibacterium</taxon>
    </lineage>
</organism>
<evidence type="ECO:0000256" key="3">
    <source>
        <dbReference type="ARBA" id="ARBA00022597"/>
    </source>
</evidence>
<gene>
    <name evidence="9" type="ORF">BO222_00405</name>
</gene>
<keyword evidence="10" id="KW-1185">Reference proteome</keyword>
<reference evidence="9 10" key="1">
    <citation type="submission" date="2016-11" db="EMBL/GenBank/DDBJ databases">
        <title>Description of two novel members of the family Erysipelotrichaceae: Ileibacterium lipovorans gen. nov., sp. nov. and Dubosiella newyorkensis, gen. nov., sp. nov.</title>
        <authorList>
            <person name="Cox L.M."/>
            <person name="Sohn J."/>
            <person name="Tyrrell K.L."/>
            <person name="Citron D.M."/>
            <person name="Lawson P.A."/>
            <person name="Patel N.B."/>
            <person name="Iizumi T."/>
            <person name="Perez-Perez G.I."/>
            <person name="Goldstein E.J."/>
            <person name="Blaser M.J."/>
        </authorList>
    </citation>
    <scope>NUCLEOTIDE SEQUENCE [LARGE SCALE GENOMIC DNA]</scope>
    <source>
        <strain evidence="9 10">NYU-BL-A3</strain>
    </source>
</reference>
<keyword evidence="5" id="KW-0598">Phosphotransferase system</keyword>
<dbReference type="GO" id="GO:0009401">
    <property type="term" value="P:phosphoenolpyruvate-dependent sugar phosphotransferase system"/>
    <property type="evidence" value="ECO:0007669"/>
    <property type="project" value="UniProtKB-KW"/>
</dbReference>
<evidence type="ECO:0000256" key="2">
    <source>
        <dbReference type="ARBA" id="ARBA00022553"/>
    </source>
</evidence>
<dbReference type="InterPro" id="IPR051819">
    <property type="entry name" value="PTS_sugar-specific_EIIB"/>
</dbReference>
<keyword evidence="2" id="KW-0597">Phosphoprotein</keyword>
<dbReference type="GO" id="GO:0008982">
    <property type="term" value="F:protein-N(PI)-phosphohistidine-sugar phosphotransferase activity"/>
    <property type="evidence" value="ECO:0007669"/>
    <property type="project" value="InterPro"/>
</dbReference>
<evidence type="ECO:0000256" key="1">
    <source>
        <dbReference type="ARBA" id="ARBA00022448"/>
    </source>
</evidence>
<dbReference type="Proteomes" id="UP000186341">
    <property type="component" value="Unassembled WGS sequence"/>
</dbReference>
<evidence type="ECO:0000256" key="7">
    <source>
        <dbReference type="PROSITE-ProRule" id="PRU00423"/>
    </source>
</evidence>
<dbReference type="Gene3D" id="3.40.50.2300">
    <property type="match status" value="1"/>
</dbReference>
<dbReference type="OrthoDB" id="9808134at2"/>
<dbReference type="EMBL" id="MPJW01000018">
    <property type="protein sequence ID" value="OLU43217.1"/>
    <property type="molecule type" value="Genomic_DNA"/>
</dbReference>
<evidence type="ECO:0000256" key="6">
    <source>
        <dbReference type="ARBA" id="ARBA00022777"/>
    </source>
</evidence>
<keyword evidence="4" id="KW-0808">Transferase</keyword>
<evidence type="ECO:0000313" key="10">
    <source>
        <dbReference type="Proteomes" id="UP000186341"/>
    </source>
</evidence>
<evidence type="ECO:0000256" key="5">
    <source>
        <dbReference type="ARBA" id="ARBA00022683"/>
    </source>
</evidence>
<dbReference type="InterPro" id="IPR003501">
    <property type="entry name" value="PTS_EIIB_2/3"/>
</dbReference>
<dbReference type="RefSeq" id="WP_075817388.1">
    <property type="nucleotide sequence ID" value="NZ_CAOUMU010000129.1"/>
</dbReference>
<keyword evidence="3" id="KW-0762">Sugar transport</keyword>
<dbReference type="Pfam" id="PF02302">
    <property type="entry name" value="PTS_IIB"/>
    <property type="match status" value="1"/>
</dbReference>
<evidence type="ECO:0000313" key="9">
    <source>
        <dbReference type="EMBL" id="OLU43217.1"/>
    </source>
</evidence>